<name>A0A397IR92_9GLOM</name>
<protein>
    <submittedName>
        <fullName evidence="1">Uncharacterized protein</fullName>
    </submittedName>
</protein>
<gene>
    <name evidence="1" type="ORF">Glove_216g156</name>
</gene>
<dbReference type="AlphaFoldDB" id="A0A397IR92"/>
<organism evidence="1 2">
    <name type="scientific">Diversispora epigaea</name>
    <dbReference type="NCBI Taxonomy" id="1348612"/>
    <lineage>
        <taxon>Eukaryota</taxon>
        <taxon>Fungi</taxon>
        <taxon>Fungi incertae sedis</taxon>
        <taxon>Mucoromycota</taxon>
        <taxon>Glomeromycotina</taxon>
        <taxon>Glomeromycetes</taxon>
        <taxon>Diversisporales</taxon>
        <taxon>Diversisporaceae</taxon>
        <taxon>Diversispora</taxon>
    </lineage>
</organism>
<dbReference type="Proteomes" id="UP000266861">
    <property type="component" value="Unassembled WGS sequence"/>
</dbReference>
<proteinExistence type="predicted"/>
<comment type="caution">
    <text evidence="1">The sequence shown here is derived from an EMBL/GenBank/DDBJ whole genome shotgun (WGS) entry which is preliminary data.</text>
</comment>
<keyword evidence="2" id="KW-1185">Reference proteome</keyword>
<evidence type="ECO:0000313" key="2">
    <source>
        <dbReference type="Proteomes" id="UP000266861"/>
    </source>
</evidence>
<sequence>MDNDDIIIIDDDIISVDNNEDNDNNLSDILSSKDEDSPNKRQKKRINCPGNCVCAKNCNGKYINNNLCIECKRLKSNVKLANHDYVILCVNPCALDLFRQNLGDCSIQNIRRLRTSLNVFKNPDLCFENVVRFKRFLDSINYTGPITAMSDNTKLKSQLRYSSQLGCIIVLLPKFPPVIVILIPNNGKDSAETIANLHKKLILEIAPQLNISILSIGLDGAASEFRAQSIIMNTQITNRIEITDRLLNIKFSCPIFPNIGPVIRIQDPKHAKKNSTQFNSPISVLYKHDVIKLDRQDDEAAYRSFCHQNLVQCLNVNKIKEEYEGELVDSYLNKEISPIERIRIFTYTEFPLIPWMHGSKACEYVFGIAQQIRADFDFAEILQMVPKISQYIKSSNDNFSFEKEKSVHEGMLMSDSLPIENLQPIVLIETTTNPSFLSKNINTDNDDDDKNNDLMKVNQSLELKTETKENNNLSHAIGQASEQIANIELICNENNESVDDDIKFQVEID</sequence>
<accession>A0A397IR92</accession>
<reference evidence="1 2" key="1">
    <citation type="submission" date="2018-08" db="EMBL/GenBank/DDBJ databases">
        <title>Genome and evolution of the arbuscular mycorrhizal fungus Diversispora epigaea (formerly Glomus versiforme) and its bacterial endosymbionts.</title>
        <authorList>
            <person name="Sun X."/>
            <person name="Fei Z."/>
            <person name="Harrison M."/>
        </authorList>
    </citation>
    <scope>NUCLEOTIDE SEQUENCE [LARGE SCALE GENOMIC DNA]</scope>
    <source>
        <strain evidence="1 2">IT104</strain>
    </source>
</reference>
<dbReference type="OrthoDB" id="2431456at2759"/>
<dbReference type="EMBL" id="PQFF01000201">
    <property type="protein sequence ID" value="RHZ75230.1"/>
    <property type="molecule type" value="Genomic_DNA"/>
</dbReference>
<evidence type="ECO:0000313" key="1">
    <source>
        <dbReference type="EMBL" id="RHZ75230.1"/>
    </source>
</evidence>